<proteinExistence type="predicted"/>
<evidence type="ECO:0000256" key="5">
    <source>
        <dbReference type="ARBA" id="ARBA00022723"/>
    </source>
</evidence>
<dbReference type="InterPro" id="IPR007083">
    <property type="entry name" value="RNA_pol_Rpb1_4"/>
</dbReference>
<evidence type="ECO:0000256" key="7">
    <source>
        <dbReference type="ARBA" id="ARBA00023163"/>
    </source>
</evidence>
<sequence length="1450" mass="160969">MECDLEIEQPVKSGVLRAINFDILSASDAANISAKVVGVVSEVTDPALGLPNSISKCHTCGVQDPKRSSNVTDMRSKHSTKDAKECEGHFGLINLPYTIINPFFLPEVAQILNKICPGCKSVRRSRIKIAASASGQSQWKFCKYCDAKFKSYPPLKFKVSPRNIFKRTAIIAEVNEKLMKKYGLAPDFWDIIPHDAQAEGFSTLVECSKALEENLESNQRFLSHAQVHSILKEVDPLILDASFKRKSSIFLNCLLLTPNCHRIIEFRQDMLFDERNGLYKKLIDFKGTANELSIRVLDCTKITKLRVANTEATQDTISTASGLKFIKELIIGKRTDNAFRMVVVGDPKLHLNELGVPCYVAENLQVGEQLTPLNAEKLTETCDVIILKKGFVVVRRNGELIRVTALEKLEKGDMVYRPLVDGDVVLINRPPSIHQHSLIALFVKVLPLSSVLSINPLICSPLCGDFDGDCLHGFVPQSIDSKVELQELVSLDKQLTNRQNGRNLLSLSHDSLTAAHLLLEDRVLLDCFQLQQLSMFCNGQGKLPVPAIIKGMSCGSCAWTGKQFFSMFLPGNFDYKFQSDSVCVSQGEVLSSSGSTWLRDRTSENLVHSLIMHCGGEALQFLNAAQDALCEWLSMRGLSISLSDLYLSDDPVTRKNLLDEISYGLREAETLSSISQMLIEDNQDFLTGAYLENEESFDFQVQKKMNWVGQNQASISSFKRGFRDIQSLFYVYASNENSLLAMLKAGSKGNLLKAVQHSMCLGLLHASCTLGFQIPYHLSSPSWNIPEHCGPHFPCAVVENSFLTGLNPLEGFVHSLVTREGSFGGNADVSGTLTRNLMFFMRDLYIGYDGTVRNKHGNHVVQFSYASKSFSQDVVGGHPVGSLAACALSEAAYSALDQPVSILEPSPLMNLKKVLESGAKRNIGGKTASLYLSKKLVKYCNGYEYGAWEVKRHLERMLFSDIVSTVLICFSPETCQKRRSPWLCHFHINNELAKRKGIKVQSIASGLSMHCADTKAKAKFEFPKLHITCTDCSLKKERDACISAAIDESSEESSPGYDTLRDVVKPFLLGTVIKGFSAFKKVDILWKEGPKGASGELCLQVSMSEKCVRTKFWPILVESCLPIMDLIDWQRSHPDDIQDISQTFGIDLAWNSFLNRLSSAMSDAEKDILPEHLALTTDCLSATGEFVALNAKGLADQRKAYSVSAPFSQACLKNPGPVFVKASKMGSVDLLQGSAEALSWGKVPSVGTGFQFEVLYSGEGHKLAEPTDVYSLLGIQSTLMKQNPVVDPTETIEIHRKSRGPKPRKYEDIDRERRENLLRKSISKAFSLDDIQKLSQALSNMLKAYRVDEPLKESDKSIVMKALYFHPQRDEKIGTGAREIKVGRHEKHQSPCFIVVRSDGTVEDFSYRKCVHRALELIAPDKAKTYQSKWMKGKDLPVAATGQGGRLIQS</sequence>
<dbReference type="InterPro" id="IPR045867">
    <property type="entry name" value="DNA-dir_RpoC_beta_prime"/>
</dbReference>
<evidence type="ECO:0000256" key="6">
    <source>
        <dbReference type="ARBA" id="ARBA00022833"/>
    </source>
</evidence>
<dbReference type="InterPro" id="IPR006592">
    <property type="entry name" value="RNA_pol_N"/>
</dbReference>
<dbReference type="SMART" id="SM00663">
    <property type="entry name" value="RPOLA_N"/>
    <property type="match status" value="1"/>
</dbReference>
<dbReference type="Pfam" id="PF00623">
    <property type="entry name" value="RNA_pol_Rpb1_2"/>
    <property type="match status" value="1"/>
</dbReference>
<dbReference type="EMBL" id="NQVE01000143">
    <property type="protein sequence ID" value="RAL44423.1"/>
    <property type="molecule type" value="Genomic_DNA"/>
</dbReference>
<evidence type="ECO:0000259" key="9">
    <source>
        <dbReference type="SMART" id="SM00663"/>
    </source>
</evidence>
<reference evidence="10 11" key="1">
    <citation type="submission" date="2018-06" db="EMBL/GenBank/DDBJ databases">
        <title>The Genome of Cuscuta australis (Dodder) Provides Insight into the Evolution of Plant Parasitism.</title>
        <authorList>
            <person name="Liu H."/>
        </authorList>
    </citation>
    <scope>NUCLEOTIDE SEQUENCE [LARGE SCALE GENOMIC DNA]</scope>
    <source>
        <strain evidence="11">cv. Yunnan</strain>
        <tissue evidence="10">Vines</tissue>
    </source>
</reference>
<evidence type="ECO:0000256" key="1">
    <source>
        <dbReference type="ARBA" id="ARBA00012418"/>
    </source>
</evidence>
<gene>
    <name evidence="10" type="ORF">DM860_011700</name>
</gene>
<comment type="catalytic activity">
    <reaction evidence="8">
        <text>RNA(n) + a ribonucleoside 5'-triphosphate = RNA(n+1) + diphosphate</text>
        <dbReference type="Rhea" id="RHEA:21248"/>
        <dbReference type="Rhea" id="RHEA-COMP:14527"/>
        <dbReference type="Rhea" id="RHEA-COMP:17342"/>
        <dbReference type="ChEBI" id="CHEBI:33019"/>
        <dbReference type="ChEBI" id="CHEBI:61557"/>
        <dbReference type="ChEBI" id="CHEBI:140395"/>
        <dbReference type="EC" id="2.7.7.6"/>
    </reaction>
</comment>
<dbReference type="GO" id="GO:0006351">
    <property type="term" value="P:DNA-templated transcription"/>
    <property type="evidence" value="ECO:0007669"/>
    <property type="project" value="InterPro"/>
</dbReference>
<dbReference type="Gene3D" id="1.10.132.30">
    <property type="match status" value="1"/>
</dbReference>
<dbReference type="PANTHER" id="PTHR19376:SF36">
    <property type="entry name" value="DNA-DIRECTED RNA POLYMERASE IV SUBUNIT 1"/>
    <property type="match status" value="1"/>
</dbReference>
<dbReference type="Pfam" id="PF05000">
    <property type="entry name" value="RNA_pol_Rpb1_4"/>
    <property type="match status" value="1"/>
</dbReference>
<accession>A0A328DK34</accession>
<feature type="domain" description="RNA polymerase N-terminal" evidence="9">
    <location>
        <begin position="247"/>
        <end position="519"/>
    </location>
</feature>
<evidence type="ECO:0000313" key="11">
    <source>
        <dbReference type="Proteomes" id="UP000249390"/>
    </source>
</evidence>
<dbReference type="GO" id="GO:0000428">
    <property type="term" value="C:DNA-directed RNA polymerase complex"/>
    <property type="evidence" value="ECO:0007669"/>
    <property type="project" value="UniProtKB-KW"/>
</dbReference>
<evidence type="ECO:0000256" key="3">
    <source>
        <dbReference type="ARBA" id="ARBA00022679"/>
    </source>
</evidence>
<name>A0A328DK34_9ASTE</name>
<dbReference type="PANTHER" id="PTHR19376">
    <property type="entry name" value="DNA-DIRECTED RNA POLYMERASE"/>
    <property type="match status" value="1"/>
</dbReference>
<organism evidence="10 11">
    <name type="scientific">Cuscuta australis</name>
    <dbReference type="NCBI Taxonomy" id="267555"/>
    <lineage>
        <taxon>Eukaryota</taxon>
        <taxon>Viridiplantae</taxon>
        <taxon>Streptophyta</taxon>
        <taxon>Embryophyta</taxon>
        <taxon>Tracheophyta</taxon>
        <taxon>Spermatophyta</taxon>
        <taxon>Magnoliopsida</taxon>
        <taxon>eudicotyledons</taxon>
        <taxon>Gunneridae</taxon>
        <taxon>Pentapetalae</taxon>
        <taxon>asterids</taxon>
        <taxon>lamiids</taxon>
        <taxon>Solanales</taxon>
        <taxon>Convolvulaceae</taxon>
        <taxon>Cuscuteae</taxon>
        <taxon>Cuscuta</taxon>
        <taxon>Cuscuta subgen. Grammica</taxon>
        <taxon>Cuscuta sect. Cleistogrammica</taxon>
    </lineage>
</organism>
<keyword evidence="6" id="KW-0862">Zinc</keyword>
<dbReference type="Gene3D" id="1.10.274.100">
    <property type="entry name" value="RNA polymerase Rpb1, domain 3"/>
    <property type="match status" value="1"/>
</dbReference>
<dbReference type="Gene3D" id="3.10.450.40">
    <property type="match status" value="1"/>
</dbReference>
<dbReference type="GO" id="GO:0003899">
    <property type="term" value="F:DNA-directed RNA polymerase activity"/>
    <property type="evidence" value="ECO:0007669"/>
    <property type="project" value="UniProtKB-EC"/>
</dbReference>
<dbReference type="GO" id="GO:0003677">
    <property type="term" value="F:DNA binding"/>
    <property type="evidence" value="ECO:0007669"/>
    <property type="project" value="InterPro"/>
</dbReference>
<evidence type="ECO:0000256" key="2">
    <source>
        <dbReference type="ARBA" id="ARBA00022478"/>
    </source>
</evidence>
<dbReference type="Proteomes" id="UP000249390">
    <property type="component" value="Unassembled WGS sequence"/>
</dbReference>
<keyword evidence="7" id="KW-0804">Transcription</keyword>
<dbReference type="Gene3D" id="2.40.40.20">
    <property type="match status" value="1"/>
</dbReference>
<keyword evidence="3" id="KW-0808">Transferase</keyword>
<keyword evidence="5" id="KW-0479">Metal-binding</keyword>
<dbReference type="CDD" id="cd10506">
    <property type="entry name" value="RNAP_IV_RPD1_N"/>
    <property type="match status" value="1"/>
</dbReference>
<dbReference type="InterPro" id="IPR042102">
    <property type="entry name" value="RNA_pol_Rpb1_3_sf"/>
</dbReference>
<evidence type="ECO:0000256" key="8">
    <source>
        <dbReference type="ARBA" id="ARBA00048552"/>
    </source>
</evidence>
<dbReference type="Gene3D" id="3.30.1490.180">
    <property type="entry name" value="RNA polymerase ii"/>
    <property type="match status" value="1"/>
</dbReference>
<keyword evidence="2" id="KW-0240">DNA-directed RNA polymerase</keyword>
<dbReference type="InterPro" id="IPR000722">
    <property type="entry name" value="RNA_pol_asu"/>
</dbReference>
<dbReference type="InterPro" id="IPR038120">
    <property type="entry name" value="Rpb1_funnel_sf"/>
</dbReference>
<dbReference type="EC" id="2.7.7.6" evidence="1"/>
<dbReference type="InterPro" id="IPR044893">
    <property type="entry name" value="RNA_pol_Rpb1_clamp_domain"/>
</dbReference>
<dbReference type="Pfam" id="PF04983">
    <property type="entry name" value="RNA_pol_Rpb1_3"/>
    <property type="match status" value="1"/>
</dbReference>
<dbReference type="Pfam" id="PF11523">
    <property type="entry name" value="DUF3223"/>
    <property type="match status" value="1"/>
</dbReference>
<evidence type="ECO:0000313" key="10">
    <source>
        <dbReference type="EMBL" id="RAL44423.1"/>
    </source>
</evidence>
<protein>
    <recommendedName>
        <fullName evidence="1">DNA-directed RNA polymerase</fullName>
        <ecNumber evidence="1">2.7.7.6</ecNumber>
    </recommendedName>
</protein>
<dbReference type="GO" id="GO:0046872">
    <property type="term" value="F:metal ion binding"/>
    <property type="evidence" value="ECO:0007669"/>
    <property type="project" value="UniProtKB-KW"/>
</dbReference>
<dbReference type="SUPFAM" id="SSF64484">
    <property type="entry name" value="beta and beta-prime subunits of DNA dependent RNA-polymerase"/>
    <property type="match status" value="1"/>
</dbReference>
<dbReference type="InterPro" id="IPR007066">
    <property type="entry name" value="RNA_pol_Rpb1_3"/>
</dbReference>
<comment type="caution">
    <text evidence="10">The sequence shown here is derived from an EMBL/GenBank/DDBJ whole genome shotgun (WGS) entry which is preliminary data.</text>
</comment>
<evidence type="ECO:0000256" key="4">
    <source>
        <dbReference type="ARBA" id="ARBA00022695"/>
    </source>
</evidence>
<dbReference type="Gene3D" id="4.10.860.120">
    <property type="entry name" value="RNA polymerase II, clamp domain"/>
    <property type="match status" value="1"/>
</dbReference>
<dbReference type="InterPro" id="IPR040403">
    <property type="entry name" value="NRPD1_N"/>
</dbReference>
<keyword evidence="11" id="KW-1185">Reference proteome</keyword>
<keyword evidence="4" id="KW-0548">Nucleotidyltransferase</keyword>